<evidence type="ECO:0000256" key="4">
    <source>
        <dbReference type="SAM" id="SignalP"/>
    </source>
</evidence>
<evidence type="ECO:0000256" key="2">
    <source>
        <dbReference type="ARBA" id="ARBA00022741"/>
    </source>
</evidence>
<evidence type="ECO:0000259" key="5">
    <source>
        <dbReference type="Pfam" id="PF18052"/>
    </source>
</evidence>
<keyword evidence="2" id="KW-0547">Nucleotide-binding</keyword>
<dbReference type="Gene3D" id="3.80.10.10">
    <property type="entry name" value="Ribonuclease Inhibitor"/>
    <property type="match status" value="2"/>
</dbReference>
<keyword evidence="8" id="KW-1185">Reference proteome</keyword>
<feature type="chain" id="PRO_5020037955" evidence="4">
    <location>
        <begin position="20"/>
        <end position="732"/>
    </location>
</feature>
<evidence type="ECO:0000256" key="1">
    <source>
        <dbReference type="ARBA" id="ARBA00022737"/>
    </source>
</evidence>
<feature type="signal peptide" evidence="4">
    <location>
        <begin position="1"/>
        <end position="19"/>
    </location>
</feature>
<dbReference type="InterPro" id="IPR032675">
    <property type="entry name" value="LRR_dom_sf"/>
</dbReference>
<organism evidence="7 8">
    <name type="scientific">Vigna unguiculata</name>
    <name type="common">Cowpea</name>
    <dbReference type="NCBI Taxonomy" id="3917"/>
    <lineage>
        <taxon>Eukaryota</taxon>
        <taxon>Viridiplantae</taxon>
        <taxon>Streptophyta</taxon>
        <taxon>Embryophyta</taxon>
        <taxon>Tracheophyta</taxon>
        <taxon>Spermatophyta</taxon>
        <taxon>Magnoliopsida</taxon>
        <taxon>eudicotyledons</taxon>
        <taxon>Gunneridae</taxon>
        <taxon>Pentapetalae</taxon>
        <taxon>rosids</taxon>
        <taxon>fabids</taxon>
        <taxon>Fabales</taxon>
        <taxon>Fabaceae</taxon>
        <taxon>Papilionoideae</taxon>
        <taxon>50 kb inversion clade</taxon>
        <taxon>NPAAA clade</taxon>
        <taxon>indigoferoid/millettioid clade</taxon>
        <taxon>Phaseoleae</taxon>
        <taxon>Vigna</taxon>
    </lineage>
</organism>
<dbReference type="Pfam" id="PF25019">
    <property type="entry name" value="LRR_R13L1-DRL21"/>
    <property type="match status" value="1"/>
</dbReference>
<sequence>MALAVVGGALLSAFFDVLFDRLASPEFVNFIRGKKPEKLLQKMKSQLLVVKVVLADAEKRQITDYTVKERLDVLRDIVYEVDDLLDEFSTEVATQKEVRNSFSRLFKRKKIVSISKLEDIVERLDDILKQKESLDLKDIPVESYQSWKAQPTSLEDGYELTKLPSNMQNLVKLRHLEIYCTLIEEMPKRMGRLNQLQKLDFYIVGKHIENSIKELRGLPNLHGSFTIKHLENVTKGEEALEARIMDKKHIKHLFLEWSIGNDNCIDFQIELDVLSKLQPHRDLQTVSISGYKGTRFPVWVGNIFYRYMTSISLDNCNNCCMLPSMGQLPSLKFLYISDMNSVKTIEAEFYKSEGCSSLIPFPSLELLEIFRMPSWEVWSAFASEAFPVLKYLSIFDCPKLKGDLPNDLPALQRLRIKNCELLVSSFPGAPTLRTLEIRNSNKVAFHEFPHLVEIIEVEGGPMVESMMEAITNIQPSFLQSLTLQNCSSVISFPGDRLSPSLKTLLMSDLKKLKFPMQHKHELIESLSIKNSCETLTSLPLFTFPNLKSLKITYCENMESILILGSESLKSLNSFEIGHCSNFVSFPREGLSAPNLTRFIVYDCEKLKSLPDQMETLLPKMEYLKISNCQQIESFPGGGMPPNLKTVSISNCEKLLSSKAWICCNMITSLNVGGPCDGIKSFPEEDMLLPSLTYLHLFCLVAHAEVLLSIEEIVIYFPFAGHNYWSAALTPMQ</sequence>
<dbReference type="Proteomes" id="UP000501690">
    <property type="component" value="Linkage Group LG8"/>
</dbReference>
<evidence type="ECO:0000313" key="8">
    <source>
        <dbReference type="Proteomes" id="UP000501690"/>
    </source>
</evidence>
<dbReference type="Pfam" id="PF18052">
    <property type="entry name" value="Rx_N"/>
    <property type="match status" value="1"/>
</dbReference>
<name>A0A4D6MS41_VIGUN</name>
<dbReference type="Gene3D" id="1.20.5.4130">
    <property type="match status" value="1"/>
</dbReference>
<feature type="domain" description="R13L1/DRL21-like LRR repeat region" evidence="6">
    <location>
        <begin position="212"/>
        <end position="339"/>
    </location>
</feature>
<reference evidence="7 8" key="1">
    <citation type="submission" date="2019-04" db="EMBL/GenBank/DDBJ databases">
        <title>An improved genome assembly and genetic linkage map for asparagus bean, Vigna unguiculata ssp. sesquipedialis.</title>
        <authorList>
            <person name="Xia Q."/>
            <person name="Zhang R."/>
            <person name="Dong Y."/>
        </authorList>
    </citation>
    <scope>NUCLEOTIDE SEQUENCE [LARGE SCALE GENOMIC DNA]</scope>
    <source>
        <tissue evidence="7">Leaf</tissue>
    </source>
</reference>
<dbReference type="PANTHER" id="PTHR47186:SF28">
    <property type="entry name" value="TIR-NBS-LRR TYPE DISEASE RESISTANCE-LIKE PROTEIN"/>
    <property type="match status" value="1"/>
</dbReference>
<dbReference type="PANTHER" id="PTHR47186">
    <property type="entry name" value="LEUCINE-RICH REPEAT-CONTAINING PROTEIN 57"/>
    <property type="match status" value="1"/>
</dbReference>
<keyword evidence="1" id="KW-0677">Repeat</keyword>
<evidence type="ECO:0000259" key="6">
    <source>
        <dbReference type="Pfam" id="PF25019"/>
    </source>
</evidence>
<protein>
    <submittedName>
        <fullName evidence="7">Uncharacterized protein</fullName>
    </submittedName>
</protein>
<feature type="domain" description="Disease resistance N-terminal" evidence="5">
    <location>
        <begin position="11"/>
        <end position="101"/>
    </location>
</feature>
<evidence type="ECO:0000256" key="3">
    <source>
        <dbReference type="ARBA" id="ARBA00022821"/>
    </source>
</evidence>
<gene>
    <name evidence="7" type="ORF">DEO72_LG8g1456</name>
</gene>
<proteinExistence type="predicted"/>
<dbReference type="GO" id="GO:0006952">
    <property type="term" value="P:defense response"/>
    <property type="evidence" value="ECO:0007669"/>
    <property type="project" value="UniProtKB-KW"/>
</dbReference>
<dbReference type="GO" id="GO:0000166">
    <property type="term" value="F:nucleotide binding"/>
    <property type="evidence" value="ECO:0007669"/>
    <property type="project" value="UniProtKB-KW"/>
</dbReference>
<dbReference type="InterPro" id="IPR056789">
    <property type="entry name" value="LRR_R13L1-DRL21"/>
</dbReference>
<keyword evidence="3" id="KW-0611">Plant defense</keyword>
<dbReference type="SUPFAM" id="SSF52058">
    <property type="entry name" value="L domain-like"/>
    <property type="match status" value="1"/>
</dbReference>
<evidence type="ECO:0000313" key="7">
    <source>
        <dbReference type="EMBL" id="QCE03432.1"/>
    </source>
</evidence>
<dbReference type="AlphaFoldDB" id="A0A4D6MS41"/>
<keyword evidence="4" id="KW-0732">Signal</keyword>
<accession>A0A4D6MS41</accession>
<dbReference type="SUPFAM" id="SSF52047">
    <property type="entry name" value="RNI-like"/>
    <property type="match status" value="1"/>
</dbReference>
<dbReference type="InterPro" id="IPR041118">
    <property type="entry name" value="Rx_N"/>
</dbReference>
<dbReference type="EMBL" id="CP039352">
    <property type="protein sequence ID" value="QCE03432.1"/>
    <property type="molecule type" value="Genomic_DNA"/>
</dbReference>